<gene>
    <name evidence="3" type="ORF">Pyn_12575</name>
</gene>
<keyword evidence="4" id="KW-1185">Reference proteome</keyword>
<evidence type="ECO:0000313" key="4">
    <source>
        <dbReference type="Proteomes" id="UP000250321"/>
    </source>
</evidence>
<dbReference type="Proteomes" id="UP000250321">
    <property type="component" value="Unassembled WGS sequence"/>
</dbReference>
<name>A0A314UIZ2_PRUYE</name>
<dbReference type="AlphaFoldDB" id="A0A314UIZ2"/>
<feature type="compositionally biased region" description="Basic and acidic residues" evidence="1">
    <location>
        <begin position="1"/>
        <end position="11"/>
    </location>
</feature>
<sequence length="204" mass="22852">MTEVESAHETHGSFVSKATGHPLPPPDHGTPVIALFNSYRQPQNLQPIPAIPPKLGKWDQSAPAQVHTNAFTEVLRKVQQDATKILGKCEPNKTSMFWVHFKYVNVLVVLFCFGCTNLIIYQWLFLLLRPVALRNCATETPSKDVANNVPNSDVALDIIQKNPQIAFARDENGETPLHVMARKPSACYSGSQLGFWQRCKDSWE</sequence>
<evidence type="ECO:0000256" key="1">
    <source>
        <dbReference type="SAM" id="MobiDB-lite"/>
    </source>
</evidence>
<keyword evidence="2" id="KW-0472">Membrane</keyword>
<accession>A0A314UIZ2</accession>
<feature type="transmembrane region" description="Helical" evidence="2">
    <location>
        <begin position="103"/>
        <end position="128"/>
    </location>
</feature>
<dbReference type="STRING" id="2094558.A0A314UIZ2"/>
<dbReference type="EMBL" id="PJQY01003757">
    <property type="protein sequence ID" value="PQM34789.1"/>
    <property type="molecule type" value="Genomic_DNA"/>
</dbReference>
<organism evidence="3 4">
    <name type="scientific">Prunus yedoensis var. nudiflora</name>
    <dbReference type="NCBI Taxonomy" id="2094558"/>
    <lineage>
        <taxon>Eukaryota</taxon>
        <taxon>Viridiplantae</taxon>
        <taxon>Streptophyta</taxon>
        <taxon>Embryophyta</taxon>
        <taxon>Tracheophyta</taxon>
        <taxon>Spermatophyta</taxon>
        <taxon>Magnoliopsida</taxon>
        <taxon>eudicotyledons</taxon>
        <taxon>Gunneridae</taxon>
        <taxon>Pentapetalae</taxon>
        <taxon>rosids</taxon>
        <taxon>fabids</taxon>
        <taxon>Rosales</taxon>
        <taxon>Rosaceae</taxon>
        <taxon>Amygdaloideae</taxon>
        <taxon>Amygdaleae</taxon>
        <taxon>Prunus</taxon>
    </lineage>
</organism>
<dbReference type="OrthoDB" id="1921232at2759"/>
<reference evidence="3 4" key="1">
    <citation type="submission" date="2018-02" db="EMBL/GenBank/DDBJ databases">
        <title>Draft genome of wild Prunus yedoensis var. nudiflora.</title>
        <authorList>
            <person name="Baek S."/>
            <person name="Kim J.-H."/>
            <person name="Choi K."/>
            <person name="Kim G.-B."/>
            <person name="Cho A."/>
            <person name="Jang H."/>
            <person name="Shin C.-H."/>
            <person name="Yu H.-J."/>
            <person name="Mun J.-H."/>
        </authorList>
    </citation>
    <scope>NUCLEOTIDE SEQUENCE [LARGE SCALE GENOMIC DNA]</scope>
    <source>
        <strain evidence="4">cv. Jeju island</strain>
        <tissue evidence="3">Leaf</tissue>
    </source>
</reference>
<keyword evidence="2" id="KW-1133">Transmembrane helix</keyword>
<evidence type="ECO:0000256" key="2">
    <source>
        <dbReference type="SAM" id="Phobius"/>
    </source>
</evidence>
<proteinExistence type="predicted"/>
<protein>
    <submittedName>
        <fullName evidence="3">Ankyrin repeat-containing protein NPR4 isoform X2</fullName>
    </submittedName>
</protein>
<feature type="region of interest" description="Disordered" evidence="1">
    <location>
        <begin position="1"/>
        <end position="25"/>
    </location>
</feature>
<keyword evidence="2" id="KW-0812">Transmembrane</keyword>
<evidence type="ECO:0000313" key="3">
    <source>
        <dbReference type="EMBL" id="PQM34789.1"/>
    </source>
</evidence>
<comment type="caution">
    <text evidence="3">The sequence shown here is derived from an EMBL/GenBank/DDBJ whole genome shotgun (WGS) entry which is preliminary data.</text>
</comment>